<dbReference type="PANTHER" id="PTHR46268">
    <property type="entry name" value="STRESS RESPONSE PROTEIN NHAX"/>
    <property type="match status" value="1"/>
</dbReference>
<dbReference type="RefSeq" id="WP_127694637.1">
    <property type="nucleotide sequence ID" value="NZ_SACQ01000005.1"/>
</dbReference>
<sequence>MSLPEVSTILYTTSMGDHTSPVFKYAVKLADSLNAKIVILHVVEPIGTMGSALIKNYVPDELIKQMHDEGINQIINEMQTRVERFCENQLSDLANPISPNFEFAVVEGNHTDTILHEAQTRGADMIIMGAENTFGHHSSTTQQVVKQAKVPVVVVPTGKQLS</sequence>
<dbReference type="InterPro" id="IPR014729">
    <property type="entry name" value="Rossmann-like_a/b/a_fold"/>
</dbReference>
<dbReference type="Pfam" id="PF00582">
    <property type="entry name" value="Usp"/>
    <property type="match status" value="1"/>
</dbReference>
<proteinExistence type="inferred from homology"/>
<evidence type="ECO:0000256" key="1">
    <source>
        <dbReference type="ARBA" id="ARBA00008791"/>
    </source>
</evidence>
<evidence type="ECO:0000313" key="3">
    <source>
        <dbReference type="EMBL" id="RVU30441.1"/>
    </source>
</evidence>
<dbReference type="Proteomes" id="UP000282818">
    <property type="component" value="Unassembled WGS sequence"/>
</dbReference>
<feature type="domain" description="UspA" evidence="2">
    <location>
        <begin position="8"/>
        <end position="156"/>
    </location>
</feature>
<comment type="similarity">
    <text evidence="1">Belongs to the universal stress protein A family.</text>
</comment>
<gene>
    <name evidence="3" type="ORF">EOE65_12430</name>
</gene>
<comment type="caution">
    <text evidence="3">The sequence shown here is derived from an EMBL/GenBank/DDBJ whole genome shotgun (WGS) entry which is preliminary data.</text>
</comment>
<reference evidence="3 4" key="1">
    <citation type="submission" date="2019-01" db="EMBL/GenBank/DDBJ databases">
        <authorList>
            <person name="Chen W.-M."/>
        </authorList>
    </citation>
    <scope>NUCLEOTIDE SEQUENCE [LARGE SCALE GENOMIC DNA]</scope>
    <source>
        <strain evidence="3 4">HPM-16</strain>
    </source>
</reference>
<dbReference type="InterPro" id="IPR006016">
    <property type="entry name" value="UspA"/>
</dbReference>
<evidence type="ECO:0000313" key="4">
    <source>
        <dbReference type="Proteomes" id="UP000282818"/>
    </source>
</evidence>
<dbReference type="PANTHER" id="PTHR46268:SF22">
    <property type="entry name" value="SENSOR PROTEIN KDPD-RELATED"/>
    <property type="match status" value="1"/>
</dbReference>
<organism evidence="3 4">
    <name type="scientific">Neptunomonas marina</name>
    <dbReference type="NCBI Taxonomy" id="1815562"/>
    <lineage>
        <taxon>Bacteria</taxon>
        <taxon>Pseudomonadati</taxon>
        <taxon>Pseudomonadota</taxon>
        <taxon>Gammaproteobacteria</taxon>
        <taxon>Oceanospirillales</taxon>
        <taxon>Oceanospirillaceae</taxon>
        <taxon>Neptunomonas</taxon>
    </lineage>
</organism>
<keyword evidence="4" id="KW-1185">Reference proteome</keyword>
<dbReference type="AlphaFoldDB" id="A0A437Q7D7"/>
<name>A0A437Q7D7_9GAMM</name>
<dbReference type="SUPFAM" id="SSF52402">
    <property type="entry name" value="Adenine nucleotide alpha hydrolases-like"/>
    <property type="match status" value="1"/>
</dbReference>
<evidence type="ECO:0000259" key="2">
    <source>
        <dbReference type="Pfam" id="PF00582"/>
    </source>
</evidence>
<dbReference type="CDD" id="cd00293">
    <property type="entry name" value="USP-like"/>
    <property type="match status" value="1"/>
</dbReference>
<dbReference type="Gene3D" id="3.40.50.620">
    <property type="entry name" value="HUPs"/>
    <property type="match status" value="1"/>
</dbReference>
<dbReference type="EMBL" id="SACQ01000005">
    <property type="protein sequence ID" value="RVU30441.1"/>
    <property type="molecule type" value="Genomic_DNA"/>
</dbReference>
<protein>
    <submittedName>
        <fullName evidence="3">Universal stress protein</fullName>
    </submittedName>
</protein>
<accession>A0A437Q7D7</accession>